<dbReference type="PANTHER" id="PTHR43099">
    <property type="entry name" value="UPF0053 PROTEIN YRKA"/>
    <property type="match status" value="1"/>
</dbReference>
<dbReference type="InterPro" id="IPR046342">
    <property type="entry name" value="CBS_dom_sf"/>
</dbReference>
<dbReference type="PANTHER" id="PTHR43099:SF5">
    <property type="entry name" value="HLYC_CORC FAMILY TRANSPORTER"/>
    <property type="match status" value="1"/>
</dbReference>
<evidence type="ECO:0000256" key="2">
    <source>
        <dbReference type="ARBA" id="ARBA00022475"/>
    </source>
</evidence>
<reference evidence="10" key="1">
    <citation type="submission" date="2020-05" db="EMBL/GenBank/DDBJ databases">
        <authorList>
            <person name="Chiriac C."/>
            <person name="Salcher M."/>
            <person name="Ghai R."/>
            <person name="Kavagutti S V."/>
        </authorList>
    </citation>
    <scope>NUCLEOTIDE SEQUENCE</scope>
</reference>
<sequence length="346" mass="37171">MSWLGFVWLALLLVINAFFVAAEFAVISARRSQIEPLADAGKPGARTALWAIEHASLMLATSQLGITVCSLLILNVAEPSIHDLVAEWFSATGLPYGVISTIGFLVALVFVTFLHVVFGELVPKNASFSMPDRAVRLLAPALVAVASVVRPIIVALNWASNMVLRICRVTPRDEASSTFTLDQVASIVNLSQREGTIDDATGAVSATFEFTIKKARDIAVVLTDVVTLPENATVADLERAVTTHGFSRYPVVNTSGEAVGYVHLKDVLTDGDGGVGTETGPLRAKRIRRLETVSPLLDLEDALAQLQQSGVHLARVVDASGRTTGMIFLEDILEELIGRVDDATRR</sequence>
<dbReference type="SUPFAM" id="SSF54631">
    <property type="entry name" value="CBS-domain pair"/>
    <property type="match status" value="1"/>
</dbReference>
<dbReference type="EMBL" id="CAFBMB010000070">
    <property type="protein sequence ID" value="CAB4901740.1"/>
    <property type="molecule type" value="Genomic_DNA"/>
</dbReference>
<accession>A0A6J7GB14</accession>
<dbReference type="Pfam" id="PF01595">
    <property type="entry name" value="CNNM"/>
    <property type="match status" value="1"/>
</dbReference>
<dbReference type="PROSITE" id="PS51371">
    <property type="entry name" value="CBS"/>
    <property type="match status" value="2"/>
</dbReference>
<dbReference type="InterPro" id="IPR000644">
    <property type="entry name" value="CBS_dom"/>
</dbReference>
<organism evidence="10">
    <name type="scientific">freshwater metagenome</name>
    <dbReference type="NCBI Taxonomy" id="449393"/>
    <lineage>
        <taxon>unclassified sequences</taxon>
        <taxon>metagenomes</taxon>
        <taxon>ecological metagenomes</taxon>
    </lineage>
</organism>
<comment type="subcellular location">
    <subcellularLocation>
        <location evidence="1">Cell membrane</location>
        <topology evidence="1">Multi-pass membrane protein</topology>
    </subcellularLocation>
</comment>
<dbReference type="AlphaFoldDB" id="A0A6J7GB14"/>
<feature type="transmembrane region" description="Helical" evidence="7">
    <location>
        <begin position="137"/>
        <end position="159"/>
    </location>
</feature>
<dbReference type="Pfam" id="PF00571">
    <property type="entry name" value="CBS"/>
    <property type="match status" value="2"/>
</dbReference>
<dbReference type="InterPro" id="IPR051676">
    <property type="entry name" value="UPF0053_domain"/>
</dbReference>
<evidence type="ECO:0000259" key="8">
    <source>
        <dbReference type="PROSITE" id="PS51371"/>
    </source>
</evidence>
<proteinExistence type="predicted"/>
<evidence type="ECO:0000259" key="9">
    <source>
        <dbReference type="PROSITE" id="PS51846"/>
    </source>
</evidence>
<feature type="transmembrane region" description="Helical" evidence="7">
    <location>
        <begin position="6"/>
        <end position="27"/>
    </location>
</feature>
<protein>
    <submittedName>
        <fullName evidence="10">Unannotated protein</fullName>
    </submittedName>
</protein>
<evidence type="ECO:0000256" key="4">
    <source>
        <dbReference type="ARBA" id="ARBA00022737"/>
    </source>
</evidence>
<keyword evidence="5 7" id="KW-1133">Transmembrane helix</keyword>
<evidence type="ECO:0000256" key="1">
    <source>
        <dbReference type="ARBA" id="ARBA00004651"/>
    </source>
</evidence>
<dbReference type="InterPro" id="IPR044751">
    <property type="entry name" value="Ion_transp-like_CBS"/>
</dbReference>
<feature type="domain" description="CBS" evidence="8">
    <location>
        <begin position="221"/>
        <end position="278"/>
    </location>
</feature>
<evidence type="ECO:0000313" key="10">
    <source>
        <dbReference type="EMBL" id="CAB4901740.1"/>
    </source>
</evidence>
<dbReference type="InterPro" id="IPR002550">
    <property type="entry name" value="CNNM"/>
</dbReference>
<feature type="transmembrane region" description="Helical" evidence="7">
    <location>
        <begin position="94"/>
        <end position="117"/>
    </location>
</feature>
<dbReference type="PROSITE" id="PS51846">
    <property type="entry name" value="CNNM"/>
    <property type="match status" value="1"/>
</dbReference>
<evidence type="ECO:0000256" key="5">
    <source>
        <dbReference type="ARBA" id="ARBA00022989"/>
    </source>
</evidence>
<evidence type="ECO:0000256" key="6">
    <source>
        <dbReference type="ARBA" id="ARBA00023136"/>
    </source>
</evidence>
<dbReference type="Gene3D" id="3.10.580.10">
    <property type="entry name" value="CBS-domain"/>
    <property type="match status" value="1"/>
</dbReference>
<dbReference type="SMART" id="SM00116">
    <property type="entry name" value="CBS"/>
    <property type="match status" value="2"/>
</dbReference>
<keyword evidence="2" id="KW-1003">Cell membrane</keyword>
<evidence type="ECO:0000256" key="3">
    <source>
        <dbReference type="ARBA" id="ARBA00022692"/>
    </source>
</evidence>
<dbReference type="CDD" id="cd04590">
    <property type="entry name" value="CBS_pair_CorC_HlyC_assoc"/>
    <property type="match status" value="1"/>
</dbReference>
<feature type="domain" description="CNNM transmembrane" evidence="9">
    <location>
        <begin position="1"/>
        <end position="201"/>
    </location>
</feature>
<keyword evidence="6 7" id="KW-0472">Membrane</keyword>
<feature type="domain" description="CBS" evidence="8">
    <location>
        <begin position="286"/>
        <end position="343"/>
    </location>
</feature>
<evidence type="ECO:0000256" key="7">
    <source>
        <dbReference type="SAM" id="Phobius"/>
    </source>
</evidence>
<keyword evidence="4" id="KW-0677">Repeat</keyword>
<gene>
    <name evidence="10" type="ORF">UFOPK3516_00972</name>
</gene>
<dbReference type="GO" id="GO:0005886">
    <property type="term" value="C:plasma membrane"/>
    <property type="evidence" value="ECO:0007669"/>
    <property type="project" value="UniProtKB-SubCell"/>
</dbReference>
<keyword evidence="3 7" id="KW-0812">Transmembrane</keyword>
<name>A0A6J7GB14_9ZZZZ</name>